<dbReference type="AlphaFoldDB" id="A0A8S3SDJ3"/>
<gene>
    <name evidence="4" type="ORF">MEDL_32451</name>
</gene>
<proteinExistence type="predicted"/>
<dbReference type="Proteomes" id="UP000683360">
    <property type="component" value="Unassembled WGS sequence"/>
</dbReference>
<evidence type="ECO:0000313" key="5">
    <source>
        <dbReference type="Proteomes" id="UP000683360"/>
    </source>
</evidence>
<accession>A0A8S3SDJ3</accession>
<reference evidence="4" key="1">
    <citation type="submission" date="2021-03" db="EMBL/GenBank/DDBJ databases">
        <authorList>
            <person name="Bekaert M."/>
        </authorList>
    </citation>
    <scope>NUCLEOTIDE SEQUENCE</scope>
</reference>
<dbReference type="InterPro" id="IPR043159">
    <property type="entry name" value="Lectin_gal-bd_sf"/>
</dbReference>
<evidence type="ECO:0000256" key="1">
    <source>
        <dbReference type="PROSITE-ProRule" id="PRU00076"/>
    </source>
</evidence>
<evidence type="ECO:0000313" key="4">
    <source>
        <dbReference type="EMBL" id="CAG2218854.1"/>
    </source>
</evidence>
<dbReference type="PANTHER" id="PTHR46780">
    <property type="entry name" value="PROTEIN EVA-1"/>
    <property type="match status" value="1"/>
</dbReference>
<dbReference type="InterPro" id="IPR000922">
    <property type="entry name" value="Lectin_gal-bd_dom"/>
</dbReference>
<evidence type="ECO:0000259" key="2">
    <source>
        <dbReference type="PROSITE" id="PS50026"/>
    </source>
</evidence>
<evidence type="ECO:0008006" key="6">
    <source>
        <dbReference type="Google" id="ProtNLM"/>
    </source>
</evidence>
<dbReference type="EMBL" id="CAJPWZ010001613">
    <property type="protein sequence ID" value="CAG2218854.1"/>
    <property type="molecule type" value="Genomic_DNA"/>
</dbReference>
<feature type="disulfide bond" evidence="1">
    <location>
        <begin position="139"/>
        <end position="148"/>
    </location>
</feature>
<keyword evidence="5" id="KW-1185">Reference proteome</keyword>
<dbReference type="InterPro" id="IPR000742">
    <property type="entry name" value="EGF"/>
</dbReference>
<feature type="domain" description="SUEL-type lectin" evidence="3">
    <location>
        <begin position="32"/>
        <end position="116"/>
    </location>
</feature>
<dbReference type="Gene3D" id="2.60.120.740">
    <property type="match status" value="1"/>
</dbReference>
<name>A0A8S3SDJ3_MYTED</name>
<dbReference type="PROSITE" id="PS50228">
    <property type="entry name" value="SUEL_LECTIN"/>
    <property type="match status" value="1"/>
</dbReference>
<sequence length="468" mass="53171">MNNRHTNIWPVATEDAPDLRLHLNLIFCETTERLKLNCSTTQIIIIKEAIYGRTDLRVCPHKSINSSTSTSCKRTDTNRLASNCDYYGECFLQSSNLKYDPCHGIYKYLNVTYKCIEDICTRTPCLDGSNCGETGICVCPSELEENECQDILPEYNRMVSFRTANTISDVALLNLKKCVEEENGFLEFQFKSCDNVNITMVDNDEKQVLEILIDKAYNTMISVRFDGEVIEKMISNIGVRCNIFNKLTIKWNDGILKLGTIFDNFFKTLFKISFKIRDINLSSALEADWILNFNEAGSDQNEQTDEGCKDTLRISMCKEASRDNECDDCANSNGGIDIDTSCFNGPVPLTEYFKFDKQCQKMQDQLTVLHDIYDEQLSLEFSSPFFTQFLTTSSTSPPITEKQVTFSTTDEQLSLEFSSPFFTQFLTTSSTSPPITEKQVTFSTTDNILTKSDMNNQDTRSSEIIGKI</sequence>
<dbReference type="PROSITE" id="PS50026">
    <property type="entry name" value="EGF_3"/>
    <property type="match status" value="1"/>
</dbReference>
<keyword evidence="1" id="KW-1015">Disulfide bond</keyword>
<evidence type="ECO:0000259" key="3">
    <source>
        <dbReference type="PROSITE" id="PS50228"/>
    </source>
</evidence>
<protein>
    <recommendedName>
        <fullName evidence="6">SUEL-type lectin domain-containing protein</fullName>
    </recommendedName>
</protein>
<dbReference type="GO" id="GO:0030246">
    <property type="term" value="F:carbohydrate binding"/>
    <property type="evidence" value="ECO:0007669"/>
    <property type="project" value="InterPro"/>
</dbReference>
<comment type="caution">
    <text evidence="4">The sequence shown here is derived from an EMBL/GenBank/DDBJ whole genome shotgun (WGS) entry which is preliminary data.</text>
</comment>
<keyword evidence="1" id="KW-0245">EGF-like domain</keyword>
<feature type="domain" description="EGF-like" evidence="2">
    <location>
        <begin position="116"/>
        <end position="149"/>
    </location>
</feature>
<dbReference type="Pfam" id="PF02140">
    <property type="entry name" value="SUEL_Lectin"/>
    <property type="match status" value="1"/>
</dbReference>
<comment type="caution">
    <text evidence="1">Lacks conserved residue(s) required for the propagation of feature annotation.</text>
</comment>
<organism evidence="4 5">
    <name type="scientific">Mytilus edulis</name>
    <name type="common">Blue mussel</name>
    <dbReference type="NCBI Taxonomy" id="6550"/>
    <lineage>
        <taxon>Eukaryota</taxon>
        <taxon>Metazoa</taxon>
        <taxon>Spiralia</taxon>
        <taxon>Lophotrochozoa</taxon>
        <taxon>Mollusca</taxon>
        <taxon>Bivalvia</taxon>
        <taxon>Autobranchia</taxon>
        <taxon>Pteriomorphia</taxon>
        <taxon>Mytilida</taxon>
        <taxon>Mytiloidea</taxon>
        <taxon>Mytilidae</taxon>
        <taxon>Mytilinae</taxon>
        <taxon>Mytilus</taxon>
    </lineage>
</organism>
<dbReference type="OrthoDB" id="1100386at2759"/>